<proteinExistence type="predicted"/>
<organism evidence="1 2">
    <name type="scientific">Deinococcus antarcticus</name>
    <dbReference type="NCBI Taxonomy" id="1298767"/>
    <lineage>
        <taxon>Bacteria</taxon>
        <taxon>Thermotogati</taxon>
        <taxon>Deinococcota</taxon>
        <taxon>Deinococci</taxon>
        <taxon>Deinococcales</taxon>
        <taxon>Deinococcaceae</taxon>
        <taxon>Deinococcus</taxon>
    </lineage>
</organism>
<name>A0ABV8A2A8_9DEIO</name>
<gene>
    <name evidence="1" type="ORF">ACFOPQ_01095</name>
</gene>
<dbReference type="RefSeq" id="WP_380075535.1">
    <property type="nucleotide sequence ID" value="NZ_JBHRZF010000010.1"/>
</dbReference>
<dbReference type="EMBL" id="JBHRZF010000010">
    <property type="protein sequence ID" value="MFC3859370.1"/>
    <property type="molecule type" value="Genomic_DNA"/>
</dbReference>
<dbReference type="Gene3D" id="3.40.1350.10">
    <property type="match status" value="1"/>
</dbReference>
<evidence type="ECO:0000313" key="2">
    <source>
        <dbReference type="Proteomes" id="UP001595748"/>
    </source>
</evidence>
<accession>A0ABV8A2A8</accession>
<protein>
    <submittedName>
        <fullName evidence="1">VRR-NUC domain-containing protein</fullName>
    </submittedName>
</protein>
<reference evidence="2" key="1">
    <citation type="journal article" date="2019" name="Int. J. Syst. Evol. Microbiol.">
        <title>The Global Catalogue of Microorganisms (GCM) 10K type strain sequencing project: providing services to taxonomists for standard genome sequencing and annotation.</title>
        <authorList>
            <consortium name="The Broad Institute Genomics Platform"/>
            <consortium name="The Broad Institute Genome Sequencing Center for Infectious Disease"/>
            <person name="Wu L."/>
            <person name="Ma J."/>
        </authorList>
    </citation>
    <scope>NUCLEOTIDE SEQUENCE [LARGE SCALE GENOMIC DNA]</scope>
    <source>
        <strain evidence="2">CCTCC AB 2013263</strain>
    </source>
</reference>
<keyword evidence="2" id="KW-1185">Reference proteome</keyword>
<dbReference type="Proteomes" id="UP001595748">
    <property type="component" value="Unassembled WGS sequence"/>
</dbReference>
<evidence type="ECO:0000313" key="1">
    <source>
        <dbReference type="EMBL" id="MFC3859370.1"/>
    </source>
</evidence>
<dbReference type="InterPro" id="IPR011856">
    <property type="entry name" value="tRNA_endonuc-like_dom_sf"/>
</dbReference>
<sequence length="61" mass="7071">MTQAFIYRAPARVWFAELKQPGNKPTDDQLAYHARLRAAGFRVVVAWTLEDLPTIEEEERP</sequence>
<comment type="caution">
    <text evidence="1">The sequence shown here is derived from an EMBL/GenBank/DDBJ whole genome shotgun (WGS) entry which is preliminary data.</text>
</comment>